<accession>A0A2P2N514</accession>
<dbReference type="AlphaFoldDB" id="A0A2P2N514"/>
<name>A0A2P2N514_RHIMU</name>
<proteinExistence type="predicted"/>
<sequence length="55" mass="6491">MLQLELRLREQTGTTSDYVPTMLANFTVETCWSIKLITDVILPSIRRKNEDRKHQ</sequence>
<organism evidence="1">
    <name type="scientific">Rhizophora mucronata</name>
    <name type="common">Asiatic mangrove</name>
    <dbReference type="NCBI Taxonomy" id="61149"/>
    <lineage>
        <taxon>Eukaryota</taxon>
        <taxon>Viridiplantae</taxon>
        <taxon>Streptophyta</taxon>
        <taxon>Embryophyta</taxon>
        <taxon>Tracheophyta</taxon>
        <taxon>Spermatophyta</taxon>
        <taxon>Magnoliopsida</taxon>
        <taxon>eudicotyledons</taxon>
        <taxon>Gunneridae</taxon>
        <taxon>Pentapetalae</taxon>
        <taxon>rosids</taxon>
        <taxon>fabids</taxon>
        <taxon>Malpighiales</taxon>
        <taxon>Rhizophoraceae</taxon>
        <taxon>Rhizophora</taxon>
    </lineage>
</organism>
<evidence type="ECO:0000313" key="1">
    <source>
        <dbReference type="EMBL" id="MBX37543.1"/>
    </source>
</evidence>
<dbReference type="EMBL" id="GGEC01057059">
    <property type="protein sequence ID" value="MBX37543.1"/>
    <property type="molecule type" value="Transcribed_RNA"/>
</dbReference>
<reference evidence="1" key="1">
    <citation type="submission" date="2018-02" db="EMBL/GenBank/DDBJ databases">
        <title>Rhizophora mucronata_Transcriptome.</title>
        <authorList>
            <person name="Meera S.P."/>
            <person name="Sreeshan A."/>
            <person name="Augustine A."/>
        </authorList>
    </citation>
    <scope>NUCLEOTIDE SEQUENCE</scope>
    <source>
        <tissue evidence="1">Leaf</tissue>
    </source>
</reference>
<protein>
    <submittedName>
        <fullName evidence="1">Uncharacterized protein</fullName>
    </submittedName>
</protein>